<feature type="transmembrane region" description="Helical" evidence="1">
    <location>
        <begin position="274"/>
        <end position="296"/>
    </location>
</feature>
<keyword evidence="1" id="KW-0812">Transmembrane</keyword>
<keyword evidence="3" id="KW-1185">Reference proteome</keyword>
<gene>
    <name evidence="2" type="ORF">G9U52_20660</name>
</gene>
<feature type="transmembrane region" description="Helical" evidence="1">
    <location>
        <begin position="170"/>
        <end position="189"/>
    </location>
</feature>
<proteinExistence type="predicted"/>
<evidence type="ECO:0000256" key="1">
    <source>
        <dbReference type="SAM" id="Phobius"/>
    </source>
</evidence>
<name>A0ABX0J8Z4_9BACL</name>
<dbReference type="InterPro" id="IPR018710">
    <property type="entry name" value="DUF2232"/>
</dbReference>
<protein>
    <submittedName>
        <fullName evidence="2">DUF2232 domain-containing protein</fullName>
    </submittedName>
</protein>
<dbReference type="PANTHER" id="PTHR41324:SF1">
    <property type="entry name" value="DUF2232 DOMAIN-CONTAINING PROTEIN"/>
    <property type="match status" value="1"/>
</dbReference>
<feature type="transmembrane region" description="Helical" evidence="1">
    <location>
        <begin position="107"/>
        <end position="128"/>
    </location>
</feature>
<sequence length="309" mass="34879">MLRKGSLGLLGWGLATVVLLLSILVPLVNSITICLLMVPLLVQYVKLDTKRFLLFYGISLVAVYLVTSLLFMGWVAVLLIAISLFFLPPVIQMGNMYKKRAPARSVLTAGTVTLIAELLLSLIVSYAFGLNLIDKMKQFMLESIQTLPVQMQNALVVDKDLLVQIASQLVPLYMIGFSFFLVLITHWLSRKLLNRSGEKIPGLKPIREWKLHRSLVWYYVIALFMEMLVKDTSSILFTMLLNLLPLLTFLFAVQAISFLFFVAHIKGWNRALPIVAIVISLVFAPAYFILSLLGVFDVAFPLRERVTRK</sequence>
<dbReference type="PANTHER" id="PTHR41324">
    <property type="entry name" value="MEMBRANE PROTEIN-RELATED"/>
    <property type="match status" value="1"/>
</dbReference>
<keyword evidence="1" id="KW-0472">Membrane</keyword>
<evidence type="ECO:0000313" key="3">
    <source>
        <dbReference type="Proteomes" id="UP001165962"/>
    </source>
</evidence>
<reference evidence="2" key="1">
    <citation type="submission" date="2020-03" db="EMBL/GenBank/DDBJ databases">
        <title>Draft sequencing of Paenibacilllus sp. S3N08.</title>
        <authorList>
            <person name="Kim D.-U."/>
        </authorList>
    </citation>
    <scope>NUCLEOTIDE SEQUENCE</scope>
    <source>
        <strain evidence="2">S3N08</strain>
    </source>
</reference>
<feature type="transmembrane region" description="Helical" evidence="1">
    <location>
        <begin position="210"/>
        <end position="229"/>
    </location>
</feature>
<comment type="caution">
    <text evidence="2">The sequence shown here is derived from an EMBL/GenBank/DDBJ whole genome shotgun (WGS) entry which is preliminary data.</text>
</comment>
<accession>A0ABX0J8Z4</accession>
<dbReference type="EMBL" id="JAAOIW010000007">
    <property type="protein sequence ID" value="NHN32256.1"/>
    <property type="molecule type" value="Genomic_DNA"/>
</dbReference>
<feature type="transmembrane region" description="Helical" evidence="1">
    <location>
        <begin position="54"/>
        <end position="87"/>
    </location>
</feature>
<dbReference type="Proteomes" id="UP001165962">
    <property type="component" value="Unassembled WGS sequence"/>
</dbReference>
<organism evidence="2 3">
    <name type="scientific">Paenibacillus agricola</name>
    <dbReference type="NCBI Taxonomy" id="2716264"/>
    <lineage>
        <taxon>Bacteria</taxon>
        <taxon>Bacillati</taxon>
        <taxon>Bacillota</taxon>
        <taxon>Bacilli</taxon>
        <taxon>Bacillales</taxon>
        <taxon>Paenibacillaceae</taxon>
        <taxon>Paenibacillus</taxon>
    </lineage>
</organism>
<keyword evidence="1" id="KW-1133">Transmembrane helix</keyword>
<dbReference type="Pfam" id="PF09991">
    <property type="entry name" value="DUF2232"/>
    <property type="match status" value="1"/>
</dbReference>
<feature type="transmembrane region" description="Helical" evidence="1">
    <location>
        <begin position="235"/>
        <end position="262"/>
    </location>
</feature>
<evidence type="ECO:0000313" key="2">
    <source>
        <dbReference type="EMBL" id="NHN32256.1"/>
    </source>
</evidence>